<dbReference type="EMBL" id="KZ613470">
    <property type="protein sequence ID" value="PMD25461.1"/>
    <property type="molecule type" value="Genomic_DNA"/>
</dbReference>
<dbReference type="Gene3D" id="3.30.160.60">
    <property type="entry name" value="Classic Zinc Finger"/>
    <property type="match status" value="1"/>
</dbReference>
<name>A0A2J6QGQ4_9HELO</name>
<evidence type="ECO:0008006" key="3">
    <source>
        <dbReference type="Google" id="ProtNLM"/>
    </source>
</evidence>
<dbReference type="STRING" id="1745343.A0A2J6QGQ4"/>
<reference evidence="1 2" key="1">
    <citation type="submission" date="2016-05" db="EMBL/GenBank/DDBJ databases">
        <title>A degradative enzymes factory behind the ericoid mycorrhizal symbiosis.</title>
        <authorList>
            <consortium name="DOE Joint Genome Institute"/>
            <person name="Martino E."/>
            <person name="Morin E."/>
            <person name="Grelet G."/>
            <person name="Kuo A."/>
            <person name="Kohler A."/>
            <person name="Daghino S."/>
            <person name="Barry K."/>
            <person name="Choi C."/>
            <person name="Cichocki N."/>
            <person name="Clum A."/>
            <person name="Copeland A."/>
            <person name="Hainaut M."/>
            <person name="Haridas S."/>
            <person name="Labutti K."/>
            <person name="Lindquist E."/>
            <person name="Lipzen A."/>
            <person name="Khouja H.-R."/>
            <person name="Murat C."/>
            <person name="Ohm R."/>
            <person name="Olson A."/>
            <person name="Spatafora J."/>
            <person name="Veneault-Fourrey C."/>
            <person name="Henrissat B."/>
            <person name="Grigoriev I."/>
            <person name="Martin F."/>
            <person name="Perotto S."/>
        </authorList>
    </citation>
    <scope>NUCLEOTIDE SEQUENCE [LARGE SCALE GENOMIC DNA]</scope>
    <source>
        <strain evidence="1 2">UAMH 7357</strain>
    </source>
</reference>
<organism evidence="1 2">
    <name type="scientific">Hyaloscypha hepaticicola</name>
    <dbReference type="NCBI Taxonomy" id="2082293"/>
    <lineage>
        <taxon>Eukaryota</taxon>
        <taxon>Fungi</taxon>
        <taxon>Dikarya</taxon>
        <taxon>Ascomycota</taxon>
        <taxon>Pezizomycotina</taxon>
        <taxon>Leotiomycetes</taxon>
        <taxon>Helotiales</taxon>
        <taxon>Hyaloscyphaceae</taxon>
        <taxon>Hyaloscypha</taxon>
    </lineage>
</organism>
<accession>A0A2J6QGQ4</accession>
<dbReference type="AlphaFoldDB" id="A0A2J6QGQ4"/>
<evidence type="ECO:0000313" key="1">
    <source>
        <dbReference type="EMBL" id="PMD25461.1"/>
    </source>
</evidence>
<evidence type="ECO:0000313" key="2">
    <source>
        <dbReference type="Proteomes" id="UP000235672"/>
    </source>
</evidence>
<dbReference type="OrthoDB" id="2687452at2759"/>
<dbReference type="Proteomes" id="UP000235672">
    <property type="component" value="Unassembled WGS sequence"/>
</dbReference>
<sequence>MSELDPRSRVSIPDWQSDFLPITTSYDDLIDTNTSQLASDFSPKFTQQSPGENYLFAAIESRDITISPTPIVSYPYGEWGCSGFPAAENGLLDIGGTGSSNFRTINTPITPPEDFRSRATQEPLFVEDWSSILDPRFPLGMNVNTIGSFGSIRPNNIDHRVRDVSVQPVSTPLTEPEGPYLSAAAHALSQIGQRIYCQQCNFQFSSRALLESHTRETQRAPYRCLCGTNFSRLDVFRRHIQTFQPEVA</sequence>
<keyword evidence="2" id="KW-1185">Reference proteome</keyword>
<gene>
    <name evidence="1" type="ORF">NA56DRAFT_436027</name>
</gene>
<proteinExistence type="predicted"/>
<protein>
    <recommendedName>
        <fullName evidence="3">C2H2-type domain-containing protein</fullName>
    </recommendedName>
</protein>